<dbReference type="Proteomes" id="UP000001292">
    <property type="component" value="Unassembled WGS sequence"/>
</dbReference>
<sequence length="67" mass="7581">MSVRLSVVLCEVVRFDRRVFCKVSYFSACSQRCGRSTKRKDSSREKGRGLEDEPEKDDSDAPSPCSC</sequence>
<accession>B4HTV2</accession>
<evidence type="ECO:0000313" key="3">
    <source>
        <dbReference type="Proteomes" id="UP000001292"/>
    </source>
</evidence>
<evidence type="ECO:0000313" key="2">
    <source>
        <dbReference type="EMBL" id="EDW50373.1"/>
    </source>
</evidence>
<proteinExistence type="predicted"/>
<name>B4HTV2_DROSE</name>
<evidence type="ECO:0000256" key="1">
    <source>
        <dbReference type="SAM" id="MobiDB-lite"/>
    </source>
</evidence>
<dbReference type="EMBL" id="CH480817">
    <property type="protein sequence ID" value="EDW50373.1"/>
    <property type="molecule type" value="Genomic_DNA"/>
</dbReference>
<protein>
    <submittedName>
        <fullName evidence="2">GM14594</fullName>
    </submittedName>
</protein>
<reference evidence="2 3" key="1">
    <citation type="journal article" date="2007" name="Nature">
        <title>Evolution of genes and genomes on the Drosophila phylogeny.</title>
        <authorList>
            <consortium name="Drosophila 12 Genomes Consortium"/>
            <person name="Clark A.G."/>
            <person name="Eisen M.B."/>
            <person name="Smith D.R."/>
            <person name="Bergman C.M."/>
            <person name="Oliver B."/>
            <person name="Markow T.A."/>
            <person name="Kaufman T.C."/>
            <person name="Kellis M."/>
            <person name="Gelbart W."/>
            <person name="Iyer V.N."/>
            <person name="Pollard D.A."/>
            <person name="Sackton T.B."/>
            <person name="Larracuente A.M."/>
            <person name="Singh N.D."/>
            <person name="Abad J.P."/>
            <person name="Abt D.N."/>
            <person name="Adryan B."/>
            <person name="Aguade M."/>
            <person name="Akashi H."/>
            <person name="Anderson W.W."/>
            <person name="Aquadro C.F."/>
            <person name="Ardell D.H."/>
            <person name="Arguello R."/>
            <person name="Artieri C.G."/>
            <person name="Barbash D.A."/>
            <person name="Barker D."/>
            <person name="Barsanti P."/>
            <person name="Batterham P."/>
            <person name="Batzoglou S."/>
            <person name="Begun D."/>
            <person name="Bhutkar A."/>
            <person name="Blanco E."/>
            <person name="Bosak S.A."/>
            <person name="Bradley R.K."/>
            <person name="Brand A.D."/>
            <person name="Brent M.R."/>
            <person name="Brooks A.N."/>
            <person name="Brown R.H."/>
            <person name="Butlin R.K."/>
            <person name="Caggese C."/>
            <person name="Calvi B.R."/>
            <person name="Bernardo de Carvalho A."/>
            <person name="Caspi A."/>
            <person name="Castrezana S."/>
            <person name="Celniker S.E."/>
            <person name="Chang J.L."/>
            <person name="Chapple C."/>
            <person name="Chatterji S."/>
            <person name="Chinwalla A."/>
            <person name="Civetta A."/>
            <person name="Clifton S.W."/>
            <person name="Comeron J.M."/>
            <person name="Costello J.C."/>
            <person name="Coyne J.A."/>
            <person name="Daub J."/>
            <person name="David R.G."/>
            <person name="Delcher A.L."/>
            <person name="Delehaunty K."/>
            <person name="Do C.B."/>
            <person name="Ebling H."/>
            <person name="Edwards K."/>
            <person name="Eickbush T."/>
            <person name="Evans J.D."/>
            <person name="Filipski A."/>
            <person name="Findeiss S."/>
            <person name="Freyhult E."/>
            <person name="Fulton L."/>
            <person name="Fulton R."/>
            <person name="Garcia A.C."/>
            <person name="Gardiner A."/>
            <person name="Garfield D.A."/>
            <person name="Garvin B.E."/>
            <person name="Gibson G."/>
            <person name="Gilbert D."/>
            <person name="Gnerre S."/>
            <person name="Godfrey J."/>
            <person name="Good R."/>
            <person name="Gotea V."/>
            <person name="Gravely B."/>
            <person name="Greenberg A.J."/>
            <person name="Griffiths-Jones S."/>
            <person name="Gross S."/>
            <person name="Guigo R."/>
            <person name="Gustafson E.A."/>
            <person name="Haerty W."/>
            <person name="Hahn M.W."/>
            <person name="Halligan D.L."/>
            <person name="Halpern A.L."/>
            <person name="Halter G.M."/>
            <person name="Han M.V."/>
            <person name="Heger A."/>
            <person name="Hillier L."/>
            <person name="Hinrichs A.S."/>
            <person name="Holmes I."/>
            <person name="Hoskins R.A."/>
            <person name="Hubisz M.J."/>
            <person name="Hultmark D."/>
            <person name="Huntley M.A."/>
            <person name="Jaffe D.B."/>
            <person name="Jagadeeshan S."/>
            <person name="Jeck W.R."/>
            <person name="Johnson J."/>
            <person name="Jones C.D."/>
            <person name="Jordan W.C."/>
            <person name="Karpen G.H."/>
            <person name="Kataoka E."/>
            <person name="Keightley P.D."/>
            <person name="Kheradpour P."/>
            <person name="Kirkness E.F."/>
            <person name="Koerich L.B."/>
            <person name="Kristiansen K."/>
            <person name="Kudrna D."/>
            <person name="Kulathinal R.J."/>
            <person name="Kumar S."/>
            <person name="Kwok R."/>
            <person name="Lander E."/>
            <person name="Langley C.H."/>
            <person name="Lapoint R."/>
            <person name="Lazzaro B.P."/>
            <person name="Lee S.J."/>
            <person name="Levesque L."/>
            <person name="Li R."/>
            <person name="Lin C.F."/>
            <person name="Lin M.F."/>
            <person name="Lindblad-Toh K."/>
            <person name="Llopart A."/>
            <person name="Long M."/>
            <person name="Low L."/>
            <person name="Lozovsky E."/>
            <person name="Lu J."/>
            <person name="Luo M."/>
            <person name="Machado C.A."/>
            <person name="Makalowski W."/>
            <person name="Marzo M."/>
            <person name="Matsuda M."/>
            <person name="Matzkin L."/>
            <person name="McAllister B."/>
            <person name="McBride C.S."/>
            <person name="McKernan B."/>
            <person name="McKernan K."/>
            <person name="Mendez-Lago M."/>
            <person name="Minx P."/>
            <person name="Mollenhauer M.U."/>
            <person name="Montooth K."/>
            <person name="Mount S.M."/>
            <person name="Mu X."/>
            <person name="Myers E."/>
            <person name="Negre B."/>
            <person name="Newfeld S."/>
            <person name="Nielsen R."/>
            <person name="Noor M.A."/>
            <person name="O'Grady P."/>
            <person name="Pachter L."/>
            <person name="Papaceit M."/>
            <person name="Parisi M.J."/>
            <person name="Parisi M."/>
            <person name="Parts L."/>
            <person name="Pedersen J.S."/>
            <person name="Pesole G."/>
            <person name="Phillippy A.M."/>
            <person name="Ponting C.P."/>
            <person name="Pop M."/>
            <person name="Porcelli D."/>
            <person name="Powell J.R."/>
            <person name="Prohaska S."/>
            <person name="Pruitt K."/>
            <person name="Puig M."/>
            <person name="Quesneville H."/>
            <person name="Ram K.R."/>
            <person name="Rand D."/>
            <person name="Rasmussen M.D."/>
            <person name="Reed L.K."/>
            <person name="Reenan R."/>
            <person name="Reily A."/>
            <person name="Remington K.A."/>
            <person name="Rieger T.T."/>
            <person name="Ritchie M.G."/>
            <person name="Robin C."/>
            <person name="Rogers Y.H."/>
            <person name="Rohde C."/>
            <person name="Rozas J."/>
            <person name="Rubenfield M.J."/>
            <person name="Ruiz A."/>
            <person name="Russo S."/>
            <person name="Salzberg S.L."/>
            <person name="Sanchez-Gracia A."/>
            <person name="Saranga D.J."/>
            <person name="Sato H."/>
            <person name="Schaeffer S.W."/>
            <person name="Schatz M.C."/>
            <person name="Schlenke T."/>
            <person name="Schwartz R."/>
            <person name="Segarra C."/>
            <person name="Singh R.S."/>
            <person name="Sirot L."/>
            <person name="Sirota M."/>
            <person name="Sisneros N.B."/>
            <person name="Smith C.D."/>
            <person name="Smith T.F."/>
            <person name="Spieth J."/>
            <person name="Stage D.E."/>
            <person name="Stark A."/>
            <person name="Stephan W."/>
            <person name="Strausberg R.L."/>
            <person name="Strempel S."/>
            <person name="Sturgill D."/>
            <person name="Sutton G."/>
            <person name="Sutton G.G."/>
            <person name="Tao W."/>
            <person name="Teichmann S."/>
            <person name="Tobari Y.N."/>
            <person name="Tomimura Y."/>
            <person name="Tsolas J.M."/>
            <person name="Valente V.L."/>
            <person name="Venter E."/>
            <person name="Venter J.C."/>
            <person name="Vicario S."/>
            <person name="Vieira F.G."/>
            <person name="Vilella A.J."/>
            <person name="Villasante A."/>
            <person name="Walenz B."/>
            <person name="Wang J."/>
            <person name="Wasserman M."/>
            <person name="Watts T."/>
            <person name="Wilson D."/>
            <person name="Wilson R.K."/>
            <person name="Wing R.A."/>
            <person name="Wolfner M.F."/>
            <person name="Wong A."/>
            <person name="Wong G.K."/>
            <person name="Wu C.I."/>
            <person name="Wu G."/>
            <person name="Yamamoto D."/>
            <person name="Yang H.P."/>
            <person name="Yang S.P."/>
            <person name="Yorke J.A."/>
            <person name="Yoshida K."/>
            <person name="Zdobnov E."/>
            <person name="Zhang P."/>
            <person name="Zhang Y."/>
            <person name="Zimin A.V."/>
            <person name="Baldwin J."/>
            <person name="Abdouelleil A."/>
            <person name="Abdulkadir J."/>
            <person name="Abebe A."/>
            <person name="Abera B."/>
            <person name="Abreu J."/>
            <person name="Acer S.C."/>
            <person name="Aftuck L."/>
            <person name="Alexander A."/>
            <person name="An P."/>
            <person name="Anderson E."/>
            <person name="Anderson S."/>
            <person name="Arachi H."/>
            <person name="Azer M."/>
            <person name="Bachantsang P."/>
            <person name="Barry A."/>
            <person name="Bayul T."/>
            <person name="Berlin A."/>
            <person name="Bessette D."/>
            <person name="Bloom T."/>
            <person name="Blye J."/>
            <person name="Boguslavskiy L."/>
            <person name="Bonnet C."/>
            <person name="Boukhgalter B."/>
            <person name="Bourzgui I."/>
            <person name="Brown A."/>
            <person name="Cahill P."/>
            <person name="Channer S."/>
            <person name="Cheshatsang Y."/>
            <person name="Chuda L."/>
            <person name="Citroen M."/>
            <person name="Collymore A."/>
            <person name="Cooke P."/>
            <person name="Costello M."/>
            <person name="D'Aco K."/>
            <person name="Daza R."/>
            <person name="De Haan G."/>
            <person name="DeGray S."/>
            <person name="DeMaso C."/>
            <person name="Dhargay N."/>
            <person name="Dooley K."/>
            <person name="Dooley E."/>
            <person name="Doricent M."/>
            <person name="Dorje P."/>
            <person name="Dorjee K."/>
            <person name="Dupes A."/>
            <person name="Elong R."/>
            <person name="Falk J."/>
            <person name="Farina A."/>
            <person name="Faro S."/>
            <person name="Ferguson D."/>
            <person name="Fisher S."/>
            <person name="Foley C.D."/>
            <person name="Franke A."/>
            <person name="Friedrich D."/>
            <person name="Gadbois L."/>
            <person name="Gearin G."/>
            <person name="Gearin C.R."/>
            <person name="Giannoukos G."/>
            <person name="Goode T."/>
            <person name="Graham J."/>
            <person name="Grandbois E."/>
            <person name="Grewal S."/>
            <person name="Gyaltsen K."/>
            <person name="Hafez N."/>
            <person name="Hagos B."/>
            <person name="Hall J."/>
            <person name="Henson C."/>
            <person name="Hollinger A."/>
            <person name="Honan T."/>
            <person name="Huard M.D."/>
            <person name="Hughes L."/>
            <person name="Hurhula B."/>
            <person name="Husby M.E."/>
            <person name="Kamat A."/>
            <person name="Kanga B."/>
            <person name="Kashin S."/>
            <person name="Khazanovich D."/>
            <person name="Kisner P."/>
            <person name="Lance K."/>
            <person name="Lara M."/>
            <person name="Lee W."/>
            <person name="Lennon N."/>
            <person name="Letendre F."/>
            <person name="LeVine R."/>
            <person name="Lipovsky A."/>
            <person name="Liu X."/>
            <person name="Liu J."/>
            <person name="Liu S."/>
            <person name="Lokyitsang T."/>
            <person name="Lokyitsang Y."/>
            <person name="Lubonja R."/>
            <person name="Lui A."/>
            <person name="MacDonald P."/>
            <person name="Magnisalis V."/>
            <person name="Maru K."/>
            <person name="Matthews C."/>
            <person name="McCusker W."/>
            <person name="McDonough S."/>
            <person name="Mehta T."/>
            <person name="Meldrim J."/>
            <person name="Meneus L."/>
            <person name="Mihai O."/>
            <person name="Mihalev A."/>
            <person name="Mihova T."/>
            <person name="Mittelman R."/>
            <person name="Mlenga V."/>
            <person name="Montmayeur A."/>
            <person name="Mulrain L."/>
            <person name="Navidi A."/>
            <person name="Naylor J."/>
            <person name="Negash T."/>
            <person name="Nguyen T."/>
            <person name="Nguyen N."/>
            <person name="Nicol R."/>
            <person name="Norbu C."/>
            <person name="Norbu N."/>
            <person name="Novod N."/>
            <person name="O'Neill B."/>
            <person name="Osman S."/>
            <person name="Markiewicz E."/>
            <person name="Oyono O.L."/>
            <person name="Patti C."/>
            <person name="Phunkhang P."/>
            <person name="Pierre F."/>
            <person name="Priest M."/>
            <person name="Raghuraman S."/>
            <person name="Rege F."/>
            <person name="Reyes R."/>
            <person name="Rise C."/>
            <person name="Rogov P."/>
            <person name="Ross K."/>
            <person name="Ryan E."/>
            <person name="Settipalli S."/>
            <person name="Shea T."/>
            <person name="Sherpa N."/>
            <person name="Shi L."/>
            <person name="Shih D."/>
            <person name="Sparrow T."/>
            <person name="Spaulding J."/>
            <person name="Stalker J."/>
            <person name="Stange-Thomann N."/>
            <person name="Stavropoulos S."/>
            <person name="Stone C."/>
            <person name="Strader C."/>
            <person name="Tesfaye S."/>
            <person name="Thomson T."/>
            <person name="Thoulutsang Y."/>
            <person name="Thoulutsang D."/>
            <person name="Topham K."/>
            <person name="Topping I."/>
            <person name="Tsamla T."/>
            <person name="Vassiliev H."/>
            <person name="Vo A."/>
            <person name="Wangchuk T."/>
            <person name="Wangdi T."/>
            <person name="Weiand M."/>
            <person name="Wilkinson J."/>
            <person name="Wilson A."/>
            <person name="Yadav S."/>
            <person name="Young G."/>
            <person name="Yu Q."/>
            <person name="Zembek L."/>
            <person name="Zhong D."/>
            <person name="Zimmer A."/>
            <person name="Zwirko Z."/>
            <person name="Jaffe D.B."/>
            <person name="Alvarez P."/>
            <person name="Brockman W."/>
            <person name="Butler J."/>
            <person name="Chin C."/>
            <person name="Gnerre S."/>
            <person name="Grabherr M."/>
            <person name="Kleber M."/>
            <person name="Mauceli E."/>
            <person name="MacCallum I."/>
        </authorList>
    </citation>
    <scope>NUCLEOTIDE SEQUENCE [LARGE SCALE GENOMIC DNA]</scope>
    <source>
        <strain evidence="3">Rob3c / Tucson 14021-0248.25</strain>
    </source>
</reference>
<gene>
    <name evidence="2" type="primary">Dsec\GM14594</name>
    <name evidence="2" type="ORF">Dsec_GM14594</name>
</gene>
<keyword evidence="3" id="KW-1185">Reference proteome</keyword>
<dbReference type="AlphaFoldDB" id="B4HTV2"/>
<dbReference type="HOGENOM" id="CLU_2815204_0_0_1"/>
<feature type="compositionally biased region" description="Basic and acidic residues" evidence="1">
    <location>
        <begin position="39"/>
        <end position="51"/>
    </location>
</feature>
<organism evidence="3">
    <name type="scientific">Drosophila sechellia</name>
    <name type="common">Fruit fly</name>
    <dbReference type="NCBI Taxonomy" id="7238"/>
    <lineage>
        <taxon>Eukaryota</taxon>
        <taxon>Metazoa</taxon>
        <taxon>Ecdysozoa</taxon>
        <taxon>Arthropoda</taxon>
        <taxon>Hexapoda</taxon>
        <taxon>Insecta</taxon>
        <taxon>Pterygota</taxon>
        <taxon>Neoptera</taxon>
        <taxon>Endopterygota</taxon>
        <taxon>Diptera</taxon>
        <taxon>Brachycera</taxon>
        <taxon>Muscomorpha</taxon>
        <taxon>Ephydroidea</taxon>
        <taxon>Drosophilidae</taxon>
        <taxon>Drosophila</taxon>
        <taxon>Sophophora</taxon>
    </lineage>
</organism>
<feature type="region of interest" description="Disordered" evidence="1">
    <location>
        <begin position="32"/>
        <end position="67"/>
    </location>
</feature>